<dbReference type="SUPFAM" id="SSF56042">
    <property type="entry name" value="PurM C-terminal domain-like"/>
    <property type="match status" value="1"/>
</dbReference>
<dbReference type="PANTHER" id="PTHR30303:SF0">
    <property type="entry name" value="CARBAMOYL DEHYDRATASE HYPE"/>
    <property type="match status" value="1"/>
</dbReference>
<dbReference type="EMBL" id="JAYLLH010000028">
    <property type="protein sequence ID" value="MEC3862779.1"/>
    <property type="molecule type" value="Genomic_DNA"/>
</dbReference>
<dbReference type="Pfam" id="PF00586">
    <property type="entry name" value="AIRS"/>
    <property type="match status" value="1"/>
</dbReference>
<evidence type="ECO:0000313" key="4">
    <source>
        <dbReference type="EMBL" id="MEC3862779.1"/>
    </source>
</evidence>
<dbReference type="SUPFAM" id="SSF55326">
    <property type="entry name" value="PurM N-terminal domain-like"/>
    <property type="match status" value="1"/>
</dbReference>
<dbReference type="InterPro" id="IPR010918">
    <property type="entry name" value="PurM-like_C_dom"/>
</dbReference>
<comment type="caution">
    <text evidence="4">The sequence shown here is derived from an EMBL/GenBank/DDBJ whole genome shotgun (WGS) entry which is preliminary data.</text>
</comment>
<keyword evidence="5" id="KW-1185">Reference proteome</keyword>
<dbReference type="InterPro" id="IPR011854">
    <property type="entry name" value="HypE"/>
</dbReference>
<accession>A0ABU6HLL1</accession>
<protein>
    <submittedName>
        <fullName evidence="4">Hydrogenase expression/formation protein HypE</fullName>
    </submittedName>
</protein>
<dbReference type="Gene3D" id="3.90.650.10">
    <property type="entry name" value="PurM-like C-terminal domain"/>
    <property type="match status" value="1"/>
</dbReference>
<dbReference type="NCBIfam" id="TIGR02124">
    <property type="entry name" value="hypE"/>
    <property type="match status" value="1"/>
</dbReference>
<dbReference type="Pfam" id="PF02769">
    <property type="entry name" value="AIRS_C"/>
    <property type="match status" value="1"/>
</dbReference>
<organism evidence="4 5">
    <name type="scientific">Mesobacterium hydrothermale</name>
    <dbReference type="NCBI Taxonomy" id="3111907"/>
    <lineage>
        <taxon>Bacteria</taxon>
        <taxon>Pseudomonadati</taxon>
        <taxon>Pseudomonadota</taxon>
        <taxon>Alphaproteobacteria</taxon>
        <taxon>Rhodobacterales</taxon>
        <taxon>Roseobacteraceae</taxon>
        <taxon>Mesobacterium</taxon>
    </lineage>
</organism>
<evidence type="ECO:0000313" key="5">
    <source>
        <dbReference type="Proteomes" id="UP001348149"/>
    </source>
</evidence>
<dbReference type="Proteomes" id="UP001348149">
    <property type="component" value="Unassembled WGS sequence"/>
</dbReference>
<evidence type="ECO:0000259" key="2">
    <source>
        <dbReference type="Pfam" id="PF00586"/>
    </source>
</evidence>
<dbReference type="PIRSF" id="PIRSF005644">
    <property type="entry name" value="Hdrgns_mtr_HypE"/>
    <property type="match status" value="1"/>
</dbReference>
<dbReference type="RefSeq" id="WP_326298820.1">
    <property type="nucleotide sequence ID" value="NZ_JAYLLH010000028.1"/>
</dbReference>
<sequence length="339" mass="35485">MVKDRYITLAHGNGGRFMRELIEEVFARHLGNPALDVDLDAVGLDLPQDRVPVVSTDGFVVQPLEFPGGTIGSIAVNGSVNDLAVSGAVPAYLTLGAIIEEGLELEVLDRIVASMAEAARQACVAVVAGDTKVVPRGQGGGLYLTVTGVGHRARDCRLSMSAIRDGDAVLVSGPVGDHAVAILLAREAFDLSGSVVSDCAPVIDLTLPLATHPSVRFMRDPTRGGLATVAHEIARATGFDLVLEQTAVPVADPVRSVCEILGYDPYYLACEGRVVAVVAAEAADEVLAIWRNLPAGHGACRIGSVSTGTGRTGRVILRTEIGGSRVLEELEDDPLPRIC</sequence>
<dbReference type="Gene3D" id="3.30.1330.10">
    <property type="entry name" value="PurM-like, N-terminal domain"/>
    <property type="match status" value="1"/>
</dbReference>
<name>A0ABU6HLL1_9RHOB</name>
<dbReference type="InterPro" id="IPR016188">
    <property type="entry name" value="PurM-like_N"/>
</dbReference>
<dbReference type="CDD" id="cd02197">
    <property type="entry name" value="HypE"/>
    <property type="match status" value="1"/>
</dbReference>
<comment type="similarity">
    <text evidence="1">Belongs to the HypE family.</text>
</comment>
<gene>
    <name evidence="4" type="primary">hypE</name>
    <name evidence="4" type="ORF">VK792_15915</name>
</gene>
<evidence type="ECO:0000256" key="1">
    <source>
        <dbReference type="ARBA" id="ARBA00006243"/>
    </source>
</evidence>
<reference evidence="4 5" key="1">
    <citation type="submission" date="2024-01" db="EMBL/GenBank/DDBJ databases">
        <title>Mesobacterium rodlantinim sp. nov., isolated from shallow sea hydrothermal systems off Kueishantao Island.</title>
        <authorList>
            <person name="Su Z."/>
            <person name="Tang K."/>
        </authorList>
    </citation>
    <scope>NUCLEOTIDE SEQUENCE [LARGE SCALE GENOMIC DNA]</scope>
    <source>
        <strain evidence="4 5">TK19101</strain>
    </source>
</reference>
<dbReference type="InterPro" id="IPR036921">
    <property type="entry name" value="PurM-like_N_sf"/>
</dbReference>
<dbReference type="InterPro" id="IPR036676">
    <property type="entry name" value="PurM-like_C_sf"/>
</dbReference>
<evidence type="ECO:0000259" key="3">
    <source>
        <dbReference type="Pfam" id="PF02769"/>
    </source>
</evidence>
<feature type="domain" description="PurM-like C-terminal" evidence="3">
    <location>
        <begin position="164"/>
        <end position="310"/>
    </location>
</feature>
<feature type="domain" description="PurM-like N-terminal" evidence="2">
    <location>
        <begin position="40"/>
        <end position="150"/>
    </location>
</feature>
<dbReference type="PANTHER" id="PTHR30303">
    <property type="entry name" value="HYDROGENASE ISOENZYMES FORMATION PROTEIN HYPE"/>
    <property type="match status" value="1"/>
</dbReference>
<proteinExistence type="inferred from homology"/>